<dbReference type="GO" id="GO:0015232">
    <property type="term" value="F:heme transmembrane transporter activity"/>
    <property type="evidence" value="ECO:0007669"/>
    <property type="project" value="InterPro"/>
</dbReference>
<feature type="transmembrane region" description="Helical" evidence="9">
    <location>
        <begin position="123"/>
        <end position="142"/>
    </location>
</feature>
<dbReference type="GO" id="GO:0005886">
    <property type="term" value="C:plasma membrane"/>
    <property type="evidence" value="ECO:0007669"/>
    <property type="project" value="UniProtKB-SubCell"/>
</dbReference>
<sequence>MHKLANPTRFLRLTSAILPFAAAVAVACIGAGLIWGLFFAPPDYQQGDTVRIMFIHVPAAMMAMGVYVGMAVSSAVALIWRHAVADMIAKASAPVGAAFCFLCLLTGSLWGKPMWGTWWVWDARLTSVLILFFIYIGYMALWQAFEEEAKAAVAAAILAIVGVVMIPIIKFSVEWWNTLHQGATLITVDGPRVDNSMLWPLLLMIVGFLAYYVVVLIYRVRGEIHGRRSRMMRMAQAARHQAMQPAE</sequence>
<dbReference type="PROSITE" id="PS51257">
    <property type="entry name" value="PROKAR_LIPOPROTEIN"/>
    <property type="match status" value="1"/>
</dbReference>
<feature type="transmembrane region" description="Helical" evidence="9">
    <location>
        <begin position="52"/>
        <end position="79"/>
    </location>
</feature>
<feature type="domain" description="Cytochrome c assembly protein" evidence="10">
    <location>
        <begin position="2"/>
        <end position="180"/>
    </location>
</feature>
<dbReference type="EMBL" id="PHIG01000011">
    <property type="protein sequence ID" value="PJK31018.1"/>
    <property type="molecule type" value="Genomic_DNA"/>
</dbReference>
<keyword evidence="8 9" id="KW-0472">Membrane</keyword>
<dbReference type="AlphaFoldDB" id="A0A2M9G5M6"/>
<keyword evidence="7 9" id="KW-1133">Transmembrane helix</keyword>
<dbReference type="PRINTS" id="PR01386">
    <property type="entry name" value="CCMCBIOGNSIS"/>
</dbReference>
<keyword evidence="6 9" id="KW-0201">Cytochrome c-type biogenesis</keyword>
<evidence type="ECO:0000256" key="2">
    <source>
        <dbReference type="ARBA" id="ARBA00004141"/>
    </source>
</evidence>
<dbReference type="PANTHER" id="PTHR30071:SF1">
    <property type="entry name" value="CYTOCHROME B_B6 PROTEIN-RELATED"/>
    <property type="match status" value="1"/>
</dbReference>
<dbReference type="PANTHER" id="PTHR30071">
    <property type="entry name" value="HEME EXPORTER PROTEIN C"/>
    <property type="match status" value="1"/>
</dbReference>
<gene>
    <name evidence="9" type="primary">ccmC</name>
    <name evidence="11" type="ORF">CVT23_03915</name>
</gene>
<comment type="similarity">
    <text evidence="3 9">Belongs to the CcmC/CycZ/HelC family.</text>
</comment>
<comment type="caution">
    <text evidence="11">The sequence shown here is derived from an EMBL/GenBank/DDBJ whole genome shotgun (WGS) entry which is preliminary data.</text>
</comment>
<reference evidence="11 12" key="1">
    <citation type="submission" date="2017-11" db="EMBL/GenBank/DDBJ databases">
        <title>Draft genome sequence of Rhizobiales bacterium SY3-13.</title>
        <authorList>
            <person name="Sun C."/>
        </authorList>
    </citation>
    <scope>NUCLEOTIDE SEQUENCE [LARGE SCALE GENOMIC DNA]</scope>
    <source>
        <strain evidence="11 12">SY3-13</strain>
    </source>
</reference>
<dbReference type="RefSeq" id="WP_109792513.1">
    <property type="nucleotide sequence ID" value="NZ_PHIG01000011.1"/>
</dbReference>
<dbReference type="InterPro" id="IPR045062">
    <property type="entry name" value="Cyt_c_biogenesis_CcsA/CcmC"/>
</dbReference>
<accession>A0A2M9G5M6</accession>
<evidence type="ECO:0000256" key="4">
    <source>
        <dbReference type="ARBA" id="ARBA00016463"/>
    </source>
</evidence>
<dbReference type="GO" id="GO:0017004">
    <property type="term" value="P:cytochrome complex assembly"/>
    <property type="evidence" value="ECO:0007669"/>
    <property type="project" value="UniProtKB-KW"/>
</dbReference>
<comment type="subcellular location">
    <subcellularLocation>
        <location evidence="9">Cell inner membrane</location>
    </subcellularLocation>
    <subcellularLocation>
        <location evidence="2">Membrane</location>
        <topology evidence="2">Multi-pass membrane protein</topology>
    </subcellularLocation>
</comment>
<organism evidence="11 12">
    <name type="scientific">Minwuia thermotolerans</name>
    <dbReference type="NCBI Taxonomy" id="2056226"/>
    <lineage>
        <taxon>Bacteria</taxon>
        <taxon>Pseudomonadati</taxon>
        <taxon>Pseudomonadota</taxon>
        <taxon>Alphaproteobacteria</taxon>
        <taxon>Minwuiales</taxon>
        <taxon>Minwuiaceae</taxon>
        <taxon>Minwuia</taxon>
    </lineage>
</organism>
<evidence type="ECO:0000256" key="3">
    <source>
        <dbReference type="ARBA" id="ARBA00005840"/>
    </source>
</evidence>
<keyword evidence="9" id="KW-0997">Cell inner membrane</keyword>
<keyword evidence="9" id="KW-1003">Cell membrane</keyword>
<keyword evidence="12" id="KW-1185">Reference proteome</keyword>
<evidence type="ECO:0000313" key="11">
    <source>
        <dbReference type="EMBL" id="PJK31018.1"/>
    </source>
</evidence>
<evidence type="ECO:0000256" key="9">
    <source>
        <dbReference type="RuleBase" id="RU364092"/>
    </source>
</evidence>
<dbReference type="NCBIfam" id="TIGR01191">
    <property type="entry name" value="ccmC"/>
    <property type="match status" value="1"/>
</dbReference>
<feature type="transmembrane region" description="Helical" evidence="9">
    <location>
        <begin position="149"/>
        <end position="169"/>
    </location>
</feature>
<protein>
    <recommendedName>
        <fullName evidence="4 9">Heme exporter protein C</fullName>
    </recommendedName>
    <alternativeName>
        <fullName evidence="9">Cytochrome c-type biogenesis protein</fullName>
    </alternativeName>
</protein>
<feature type="transmembrane region" description="Helical" evidence="9">
    <location>
        <begin position="197"/>
        <end position="220"/>
    </location>
</feature>
<keyword evidence="9" id="KW-0813">Transport</keyword>
<dbReference type="Proteomes" id="UP000229498">
    <property type="component" value="Unassembled WGS sequence"/>
</dbReference>
<feature type="transmembrane region" description="Helical" evidence="9">
    <location>
        <begin position="20"/>
        <end position="40"/>
    </location>
</feature>
<evidence type="ECO:0000256" key="5">
    <source>
        <dbReference type="ARBA" id="ARBA00022692"/>
    </source>
</evidence>
<dbReference type="InterPro" id="IPR002541">
    <property type="entry name" value="Cyt_c_assembly"/>
</dbReference>
<evidence type="ECO:0000256" key="1">
    <source>
        <dbReference type="ARBA" id="ARBA00002442"/>
    </source>
</evidence>
<name>A0A2M9G5M6_9PROT</name>
<evidence type="ECO:0000256" key="7">
    <source>
        <dbReference type="ARBA" id="ARBA00022989"/>
    </source>
</evidence>
<evidence type="ECO:0000313" key="12">
    <source>
        <dbReference type="Proteomes" id="UP000229498"/>
    </source>
</evidence>
<dbReference type="OrthoDB" id="9778550at2"/>
<proteinExistence type="inferred from homology"/>
<evidence type="ECO:0000256" key="6">
    <source>
        <dbReference type="ARBA" id="ARBA00022748"/>
    </source>
</evidence>
<keyword evidence="5 9" id="KW-0812">Transmembrane</keyword>
<evidence type="ECO:0000259" key="10">
    <source>
        <dbReference type="Pfam" id="PF01578"/>
    </source>
</evidence>
<dbReference type="Pfam" id="PF01578">
    <property type="entry name" value="Cytochrom_C_asm"/>
    <property type="match status" value="1"/>
</dbReference>
<evidence type="ECO:0000256" key="8">
    <source>
        <dbReference type="ARBA" id="ARBA00023136"/>
    </source>
</evidence>
<comment type="function">
    <text evidence="1 9">Required for the export of heme to the periplasm for the biogenesis of c-type cytochromes.</text>
</comment>
<dbReference type="InterPro" id="IPR003557">
    <property type="entry name" value="Cyt_c_biogenesis_CcmC"/>
</dbReference>
<feature type="transmembrane region" description="Helical" evidence="9">
    <location>
        <begin position="91"/>
        <end position="111"/>
    </location>
</feature>
<dbReference type="GO" id="GO:0020037">
    <property type="term" value="F:heme binding"/>
    <property type="evidence" value="ECO:0007669"/>
    <property type="project" value="InterPro"/>
</dbReference>